<evidence type="ECO:0000256" key="2">
    <source>
        <dbReference type="ARBA" id="ARBA00034629"/>
    </source>
</evidence>
<evidence type="ECO:0000259" key="3">
    <source>
        <dbReference type="Pfam" id="PF18086"/>
    </source>
</evidence>
<dbReference type="GO" id="GO:0000828">
    <property type="term" value="F:inositol hexakisphosphate kinase activity"/>
    <property type="evidence" value="ECO:0007669"/>
    <property type="project" value="TreeGrafter"/>
</dbReference>
<gene>
    <name evidence="4" type="ORF">KIPB_009661</name>
</gene>
<dbReference type="Proteomes" id="UP000265618">
    <property type="component" value="Unassembled WGS sequence"/>
</dbReference>
<dbReference type="PANTHER" id="PTHR12750:SF9">
    <property type="entry name" value="INOSITOL HEXAKISPHOSPHATE AND DIPHOSPHOINOSITOL-PENTAKISPHOSPHATE KINASE"/>
    <property type="match status" value="1"/>
</dbReference>
<accession>A0A9K3D459</accession>
<comment type="caution">
    <text evidence="4">The sequence shown here is derived from an EMBL/GenBank/DDBJ whole genome shotgun (WGS) entry which is preliminary data.</text>
</comment>
<feature type="non-terminal residue" evidence="4">
    <location>
        <position position="249"/>
    </location>
</feature>
<sequence>MSFGTHDLAPNLQATDFDSVVKAVDPVKAKKPKLGICCMDKKVLFEDWPKCDVLISFYSGGFPTNKALAYVDLRKPYLINGLEEYTSLLIDRKSVLRVLDENQIPCPPHIIIERTQDAEGEWIDPPGFVEGEDFVELDGKRLQKPFVEKPISCEDHRIHIYYPEGDEKGQGTQMLFRKQKDKSSGFEPGLLPLRRDGSYIYEQFVRCTAPVDLKVYTVLPNFVYGETRKAPYVDGIVQRDPVTGKECRQ</sequence>
<dbReference type="GO" id="GO:0006020">
    <property type="term" value="P:inositol metabolic process"/>
    <property type="evidence" value="ECO:0007669"/>
    <property type="project" value="TreeGrafter"/>
</dbReference>
<protein>
    <recommendedName>
        <fullName evidence="3">VIP1 N-terminal domain-containing protein</fullName>
    </recommendedName>
</protein>
<keyword evidence="5" id="KW-1185">Reference proteome</keyword>
<dbReference type="EMBL" id="BDIP01003351">
    <property type="protein sequence ID" value="GIQ87592.1"/>
    <property type="molecule type" value="Genomic_DNA"/>
</dbReference>
<dbReference type="InterPro" id="IPR040557">
    <property type="entry name" value="VIP1_N"/>
</dbReference>
<feature type="domain" description="VIP1 N-terminal" evidence="3">
    <location>
        <begin position="46"/>
        <end position="88"/>
    </location>
</feature>
<evidence type="ECO:0000313" key="4">
    <source>
        <dbReference type="EMBL" id="GIQ87592.1"/>
    </source>
</evidence>
<evidence type="ECO:0000313" key="5">
    <source>
        <dbReference type="Proteomes" id="UP000265618"/>
    </source>
</evidence>
<proteinExistence type="predicted"/>
<dbReference type="GO" id="GO:0033857">
    <property type="term" value="F:5-diphosphoinositol pentakisphosphate 1-kinase activity"/>
    <property type="evidence" value="ECO:0007669"/>
    <property type="project" value="TreeGrafter"/>
</dbReference>
<comment type="catalytic activity">
    <reaction evidence="1">
        <text>5-diphospho-1D-myo-inositol 1,2,3,4,6-pentakisphosphate + ATP + H(+) = 1,5-bis(diphospho)-1D-myo-inositol 2,3,4,6-tetrakisphosphate + ADP</text>
        <dbReference type="Rhea" id="RHEA:10276"/>
        <dbReference type="ChEBI" id="CHEBI:15378"/>
        <dbReference type="ChEBI" id="CHEBI:30616"/>
        <dbReference type="ChEBI" id="CHEBI:58628"/>
        <dbReference type="ChEBI" id="CHEBI:77983"/>
        <dbReference type="ChEBI" id="CHEBI:456216"/>
        <dbReference type="EC" id="2.7.4.24"/>
    </reaction>
    <physiologicalReaction direction="left-to-right" evidence="1">
        <dbReference type="Rhea" id="RHEA:10277"/>
    </physiologicalReaction>
</comment>
<name>A0A9K3D459_9EUKA</name>
<reference evidence="4 5" key="1">
    <citation type="journal article" date="2018" name="PLoS ONE">
        <title>The draft genome of Kipferlia bialata reveals reductive genome evolution in fornicate parasites.</title>
        <authorList>
            <person name="Tanifuji G."/>
            <person name="Takabayashi S."/>
            <person name="Kume K."/>
            <person name="Takagi M."/>
            <person name="Nakayama T."/>
            <person name="Kamikawa R."/>
            <person name="Inagaki Y."/>
            <person name="Hashimoto T."/>
        </authorList>
    </citation>
    <scope>NUCLEOTIDE SEQUENCE [LARGE SCALE GENOMIC DNA]</scope>
    <source>
        <strain evidence="4">NY0173</strain>
    </source>
</reference>
<dbReference type="Gene3D" id="3.30.470.20">
    <property type="entry name" value="ATP-grasp fold, B domain"/>
    <property type="match status" value="1"/>
</dbReference>
<evidence type="ECO:0000256" key="1">
    <source>
        <dbReference type="ARBA" id="ARBA00033696"/>
    </source>
</evidence>
<dbReference type="AlphaFoldDB" id="A0A9K3D459"/>
<dbReference type="InterPro" id="IPR037446">
    <property type="entry name" value="His_Pase_VIP1"/>
</dbReference>
<dbReference type="GO" id="GO:0032958">
    <property type="term" value="P:inositol phosphate biosynthetic process"/>
    <property type="evidence" value="ECO:0007669"/>
    <property type="project" value="TreeGrafter"/>
</dbReference>
<dbReference type="PANTHER" id="PTHR12750">
    <property type="entry name" value="DIPHOSPHOINOSITOL PENTAKISPHOSPHATE KINASE"/>
    <property type="match status" value="1"/>
</dbReference>
<comment type="catalytic activity">
    <reaction evidence="2">
        <text>1D-myo-inositol hexakisphosphate + ATP = 1-diphospho-1D-myo-inositol 2,3,4,5,6-pentakisphosphate + ADP</text>
        <dbReference type="Rhea" id="RHEA:37459"/>
        <dbReference type="ChEBI" id="CHEBI:30616"/>
        <dbReference type="ChEBI" id="CHEBI:58130"/>
        <dbReference type="ChEBI" id="CHEBI:74946"/>
        <dbReference type="ChEBI" id="CHEBI:456216"/>
        <dbReference type="EC" id="2.7.4.24"/>
    </reaction>
    <physiologicalReaction direction="left-to-right" evidence="2">
        <dbReference type="Rhea" id="RHEA:37460"/>
    </physiologicalReaction>
</comment>
<organism evidence="4 5">
    <name type="scientific">Kipferlia bialata</name>
    <dbReference type="NCBI Taxonomy" id="797122"/>
    <lineage>
        <taxon>Eukaryota</taxon>
        <taxon>Metamonada</taxon>
        <taxon>Carpediemonas-like organisms</taxon>
        <taxon>Kipferlia</taxon>
    </lineage>
</organism>
<dbReference type="Pfam" id="PF18086">
    <property type="entry name" value="PPIP5K2_N"/>
    <property type="match status" value="1"/>
</dbReference>
<dbReference type="OrthoDB" id="18042at2759"/>